<dbReference type="Gene3D" id="2.50.20.20">
    <property type="match status" value="1"/>
</dbReference>
<gene>
    <name evidence="1" type="ORF">CLV70_104234</name>
</gene>
<reference evidence="1 2" key="1">
    <citation type="submission" date="2018-03" db="EMBL/GenBank/DDBJ databases">
        <title>Genomic Encyclopedia of Archaeal and Bacterial Type Strains, Phase II (KMG-II): from individual species to whole genera.</title>
        <authorList>
            <person name="Goeker M."/>
        </authorList>
    </citation>
    <scope>NUCLEOTIDE SEQUENCE [LARGE SCALE GENOMIC DNA]</scope>
    <source>
        <strain evidence="1 2">DSM 45348</strain>
    </source>
</reference>
<sequence>MTQTSMPIRTAVPAPRRRWALLTTGVAAAAVAAVVLALGQGGPSPSDGTKRADAGAVLLAAAEQTGKVTTLRFSQPPSGAAGFSAEGEVSGADWRVVSKGETPGGTTTTVIGDVRYVTTGGSTTKEKIPQGERLAPFARAAGDLTRAVSQDRNVVEVGTEDVRGTRTTHYRLTLPARTSAADPASAVTKLPPDELAWFDLEGIDAYSDPVTLDIWVAGDLVRRIAGTVANQGPLTSVEFYDFNAPVTITAPRQK</sequence>
<evidence type="ECO:0000313" key="1">
    <source>
        <dbReference type="EMBL" id="PRY30682.1"/>
    </source>
</evidence>
<dbReference type="RefSeq" id="WP_106126297.1">
    <property type="nucleotide sequence ID" value="NZ_PVZG01000004.1"/>
</dbReference>
<organism evidence="1 2">
    <name type="scientific">Pseudosporangium ferrugineum</name>
    <dbReference type="NCBI Taxonomy" id="439699"/>
    <lineage>
        <taxon>Bacteria</taxon>
        <taxon>Bacillati</taxon>
        <taxon>Actinomycetota</taxon>
        <taxon>Actinomycetes</taxon>
        <taxon>Micromonosporales</taxon>
        <taxon>Micromonosporaceae</taxon>
        <taxon>Pseudosporangium</taxon>
    </lineage>
</organism>
<dbReference type="InterPro" id="IPR029046">
    <property type="entry name" value="LolA/LolB/LppX"/>
</dbReference>
<evidence type="ECO:0008006" key="3">
    <source>
        <dbReference type="Google" id="ProtNLM"/>
    </source>
</evidence>
<evidence type="ECO:0000313" key="2">
    <source>
        <dbReference type="Proteomes" id="UP000239209"/>
    </source>
</evidence>
<dbReference type="OrthoDB" id="3369896at2"/>
<dbReference type="SUPFAM" id="SSF89392">
    <property type="entry name" value="Prokaryotic lipoproteins and lipoprotein localization factors"/>
    <property type="match status" value="1"/>
</dbReference>
<dbReference type="AlphaFoldDB" id="A0A2T0SBA2"/>
<comment type="caution">
    <text evidence="1">The sequence shown here is derived from an EMBL/GenBank/DDBJ whole genome shotgun (WGS) entry which is preliminary data.</text>
</comment>
<keyword evidence="2" id="KW-1185">Reference proteome</keyword>
<dbReference type="EMBL" id="PVZG01000004">
    <property type="protein sequence ID" value="PRY30682.1"/>
    <property type="molecule type" value="Genomic_DNA"/>
</dbReference>
<accession>A0A2T0SBA2</accession>
<name>A0A2T0SBA2_9ACTN</name>
<proteinExistence type="predicted"/>
<protein>
    <recommendedName>
        <fullName evidence="3">Lipoprotein LprG</fullName>
    </recommendedName>
</protein>
<dbReference type="Proteomes" id="UP000239209">
    <property type="component" value="Unassembled WGS sequence"/>
</dbReference>